<evidence type="ECO:0000313" key="10">
    <source>
        <dbReference type="EMBL" id="KAG9492801.1"/>
    </source>
</evidence>
<evidence type="ECO:0000313" key="11">
    <source>
        <dbReference type="Proteomes" id="UP000770717"/>
    </source>
</evidence>
<feature type="compositionally biased region" description="Low complexity" evidence="9">
    <location>
        <begin position="124"/>
        <end position="152"/>
    </location>
</feature>
<dbReference type="GO" id="GO:0005886">
    <property type="term" value="C:plasma membrane"/>
    <property type="evidence" value="ECO:0007669"/>
    <property type="project" value="TreeGrafter"/>
</dbReference>
<keyword evidence="11" id="KW-1185">Reference proteome</keyword>
<proteinExistence type="inferred from homology"/>
<evidence type="ECO:0000256" key="8">
    <source>
        <dbReference type="ARBA" id="ARBA00023288"/>
    </source>
</evidence>
<feature type="region of interest" description="Disordered" evidence="9">
    <location>
        <begin position="1"/>
        <end position="180"/>
    </location>
</feature>
<feature type="compositionally biased region" description="Basic residues" evidence="9">
    <location>
        <begin position="79"/>
        <end position="98"/>
    </location>
</feature>
<dbReference type="GO" id="GO:0005516">
    <property type="term" value="F:calmodulin binding"/>
    <property type="evidence" value="ECO:0007669"/>
    <property type="project" value="InterPro"/>
</dbReference>
<keyword evidence="5" id="KW-0519">Myristate</keyword>
<organism evidence="10 11">
    <name type="scientific">Eleutherodactylus coqui</name>
    <name type="common">Puerto Rican coqui</name>
    <dbReference type="NCBI Taxonomy" id="57060"/>
    <lineage>
        <taxon>Eukaryota</taxon>
        <taxon>Metazoa</taxon>
        <taxon>Chordata</taxon>
        <taxon>Craniata</taxon>
        <taxon>Vertebrata</taxon>
        <taxon>Euteleostomi</taxon>
        <taxon>Amphibia</taxon>
        <taxon>Batrachia</taxon>
        <taxon>Anura</taxon>
        <taxon>Neobatrachia</taxon>
        <taxon>Hyloidea</taxon>
        <taxon>Eleutherodactylidae</taxon>
        <taxon>Eleutherodactylinae</taxon>
        <taxon>Eleutherodactylus</taxon>
        <taxon>Eleutherodactylus</taxon>
    </lineage>
</organism>
<dbReference type="EMBL" id="WNTK01000001">
    <property type="protein sequence ID" value="KAG9492801.1"/>
    <property type="molecule type" value="Genomic_DNA"/>
</dbReference>
<keyword evidence="4" id="KW-0963">Cytoplasm</keyword>
<name>A0A8J6KHV6_ELECQ</name>
<feature type="compositionally biased region" description="Basic and acidic residues" evidence="9">
    <location>
        <begin position="69"/>
        <end position="78"/>
    </location>
</feature>
<dbReference type="GO" id="GO:0051015">
    <property type="term" value="F:actin filament binding"/>
    <property type="evidence" value="ECO:0007669"/>
    <property type="project" value="TreeGrafter"/>
</dbReference>
<comment type="similarity">
    <text evidence="3">Belongs to the MARCKS family.</text>
</comment>
<evidence type="ECO:0000256" key="5">
    <source>
        <dbReference type="ARBA" id="ARBA00022707"/>
    </source>
</evidence>
<sequence>MGSTESKGQSADTAASKTAEQQENGHVKANGDTLPKTNGDAANGSAEPVTEEAASAETIEQAPPANGEAKPEEPPGKEAKKKRFSFKKNFKLPFRKSKGKDAEAVEAPPAGEEAAPAAKEEEPAQPAESTSESAEPAAAPAEETAAAVQPEPVVTPPEQTPQSEEAVPSTETPPEPQKEE</sequence>
<keyword evidence="7" id="KW-0206">Cytoskeleton</keyword>
<evidence type="ECO:0000256" key="3">
    <source>
        <dbReference type="ARBA" id="ARBA00006456"/>
    </source>
</evidence>
<dbReference type="GO" id="GO:0007015">
    <property type="term" value="P:actin filament organization"/>
    <property type="evidence" value="ECO:0007669"/>
    <property type="project" value="TreeGrafter"/>
</dbReference>
<accession>A0A8J6KHV6</accession>
<evidence type="ECO:0000256" key="7">
    <source>
        <dbReference type="ARBA" id="ARBA00023212"/>
    </source>
</evidence>
<reference evidence="10" key="1">
    <citation type="thesis" date="2020" institute="ProQuest LLC" country="789 East Eisenhower Parkway, Ann Arbor, MI, USA">
        <title>Comparative Genomics and Chromosome Evolution.</title>
        <authorList>
            <person name="Mudd A.B."/>
        </authorList>
    </citation>
    <scope>NUCLEOTIDE SEQUENCE</scope>
    <source>
        <strain evidence="10">HN-11 Male</strain>
        <tissue evidence="10">Kidney and liver</tissue>
    </source>
</reference>
<evidence type="ECO:0000256" key="4">
    <source>
        <dbReference type="ARBA" id="ARBA00022490"/>
    </source>
</evidence>
<keyword evidence="6" id="KW-0472">Membrane</keyword>
<comment type="caution">
    <text evidence="10">The sequence shown here is derived from an EMBL/GenBank/DDBJ whole genome shotgun (WGS) entry which is preliminary data.</text>
</comment>
<dbReference type="PANTHER" id="PTHR14353">
    <property type="entry name" value="MYRISTOYLATED ALANINE-RICH C-KINASE SUBSTRATE MARCKS"/>
    <property type="match status" value="1"/>
</dbReference>
<dbReference type="OrthoDB" id="9948538at2759"/>
<feature type="compositionally biased region" description="Low complexity" evidence="9">
    <location>
        <begin position="105"/>
        <end position="117"/>
    </location>
</feature>
<evidence type="ECO:0000256" key="6">
    <source>
        <dbReference type="ARBA" id="ARBA00023136"/>
    </source>
</evidence>
<dbReference type="InterPro" id="IPR002101">
    <property type="entry name" value="MARCKS"/>
</dbReference>
<feature type="compositionally biased region" description="Pro residues" evidence="9">
    <location>
        <begin position="171"/>
        <end position="180"/>
    </location>
</feature>
<protein>
    <submittedName>
        <fullName evidence="10">Uncharacterized protein</fullName>
    </submittedName>
</protein>
<feature type="compositionally biased region" description="Polar residues" evidence="9">
    <location>
        <begin position="1"/>
        <end position="24"/>
    </location>
</feature>
<evidence type="ECO:0000256" key="2">
    <source>
        <dbReference type="ARBA" id="ARBA00004635"/>
    </source>
</evidence>
<evidence type="ECO:0000256" key="1">
    <source>
        <dbReference type="ARBA" id="ARBA00004245"/>
    </source>
</evidence>
<dbReference type="GO" id="GO:0005856">
    <property type="term" value="C:cytoskeleton"/>
    <property type="evidence" value="ECO:0007669"/>
    <property type="project" value="UniProtKB-SubCell"/>
</dbReference>
<dbReference type="Proteomes" id="UP000770717">
    <property type="component" value="Unassembled WGS sequence"/>
</dbReference>
<comment type="subcellular location">
    <subcellularLocation>
        <location evidence="1">Cytoplasm</location>
        <location evidence="1">Cytoskeleton</location>
    </subcellularLocation>
    <subcellularLocation>
        <location evidence="2">Membrane</location>
        <topology evidence="2">Lipid-anchor</topology>
    </subcellularLocation>
</comment>
<dbReference type="AlphaFoldDB" id="A0A8J6KHV6"/>
<keyword evidence="8" id="KW-0449">Lipoprotein</keyword>
<dbReference type="GO" id="GO:0005737">
    <property type="term" value="C:cytoplasm"/>
    <property type="evidence" value="ECO:0007669"/>
    <property type="project" value="TreeGrafter"/>
</dbReference>
<dbReference type="GO" id="GO:0007417">
    <property type="term" value="P:central nervous system development"/>
    <property type="evidence" value="ECO:0007669"/>
    <property type="project" value="TreeGrafter"/>
</dbReference>
<gene>
    <name evidence="10" type="ORF">GDO78_001002</name>
</gene>
<evidence type="ECO:0000256" key="9">
    <source>
        <dbReference type="SAM" id="MobiDB-lite"/>
    </source>
</evidence>